<dbReference type="Pfam" id="PF00117">
    <property type="entry name" value="GATase"/>
    <property type="match status" value="1"/>
</dbReference>
<keyword evidence="6 11" id="KW-0067">ATP-binding</keyword>
<dbReference type="InterPro" id="IPR006274">
    <property type="entry name" value="CarbamoylP_synth_ssu"/>
</dbReference>
<dbReference type="UniPathway" id="UPA00070">
    <property type="reaction ID" value="UER00115"/>
</dbReference>
<dbReference type="UniPathway" id="UPA00068">
    <property type="reaction ID" value="UER00171"/>
</dbReference>
<feature type="active site" description="Nucleophile" evidence="11">
    <location>
        <position position="273"/>
    </location>
</feature>
<dbReference type="KEGG" id="dgg:DGI_0743"/>
<dbReference type="CDD" id="cd01744">
    <property type="entry name" value="GATase1_CPSase"/>
    <property type="match status" value="1"/>
</dbReference>
<accession>T2G8Z7</accession>
<keyword evidence="11" id="KW-0055">Arginine biosynthesis</keyword>
<dbReference type="InterPro" id="IPR002474">
    <property type="entry name" value="CarbamoylP_synth_ssu_N"/>
</dbReference>
<name>T2G8Z7_MEGG1</name>
<keyword evidence="4 11" id="KW-0436">Ligase</keyword>
<comment type="catalytic activity">
    <reaction evidence="10 11">
        <text>L-glutamine + H2O = L-glutamate + NH4(+)</text>
        <dbReference type="Rhea" id="RHEA:15889"/>
        <dbReference type="ChEBI" id="CHEBI:15377"/>
        <dbReference type="ChEBI" id="CHEBI:28938"/>
        <dbReference type="ChEBI" id="CHEBI:29985"/>
        <dbReference type="ChEBI" id="CHEBI:58359"/>
    </reaction>
</comment>
<dbReference type="FunFam" id="3.50.30.20:FF:000001">
    <property type="entry name" value="Carbamoyl-phosphate synthase small chain"/>
    <property type="match status" value="1"/>
</dbReference>
<dbReference type="STRING" id="1121448.DGI_0743"/>
<evidence type="ECO:0000256" key="9">
    <source>
        <dbReference type="ARBA" id="ARBA00048816"/>
    </source>
</evidence>
<dbReference type="InterPro" id="IPR017926">
    <property type="entry name" value="GATASE"/>
</dbReference>
<keyword evidence="7 11" id="KW-0315">Glutamine amidotransferase</keyword>
<feature type="active site" evidence="11">
    <location>
        <position position="356"/>
    </location>
</feature>
<dbReference type="Gene3D" id="3.50.30.20">
    <property type="entry name" value="Carbamoyl-phosphate synthase small subunit, N-terminal domain"/>
    <property type="match status" value="1"/>
</dbReference>
<keyword evidence="5 11" id="KW-0547">Nucleotide-binding</keyword>
<evidence type="ECO:0000256" key="5">
    <source>
        <dbReference type="ARBA" id="ARBA00022741"/>
    </source>
</evidence>
<evidence type="ECO:0000256" key="11">
    <source>
        <dbReference type="HAMAP-Rule" id="MF_01209"/>
    </source>
</evidence>
<dbReference type="HAMAP" id="MF_01209">
    <property type="entry name" value="CPSase_S_chain"/>
    <property type="match status" value="1"/>
</dbReference>
<dbReference type="PROSITE" id="PS51273">
    <property type="entry name" value="GATASE_TYPE_1"/>
    <property type="match status" value="1"/>
</dbReference>
<dbReference type="PRINTS" id="PR00096">
    <property type="entry name" value="GATASE"/>
</dbReference>
<comment type="pathway">
    <text evidence="2 11">Amino-acid biosynthesis; L-arginine biosynthesis; carbamoyl phosphate from bicarbonate: step 1/1.</text>
</comment>
<dbReference type="Pfam" id="PF00988">
    <property type="entry name" value="CPSase_sm_chain"/>
    <property type="match status" value="1"/>
</dbReference>
<comment type="function">
    <text evidence="11">Small subunit of the glutamine-dependent carbamoyl phosphate synthetase (CPSase). CPSase catalyzes the formation of carbamoyl phosphate from the ammonia moiety of glutamine, carbonate, and phosphate donated by ATP, constituting the first step of 2 biosynthetic pathways, one leading to arginine and/or urea and the other to pyrimidine nucleotides. The small subunit (glutamine amidotransferase) binds and cleaves glutamine to supply the large subunit with the substrate ammonia.</text>
</comment>
<feature type="active site" evidence="11">
    <location>
        <position position="358"/>
    </location>
</feature>
<feature type="binding site" evidence="11">
    <location>
        <position position="317"/>
    </location>
    <ligand>
        <name>L-glutamine</name>
        <dbReference type="ChEBI" id="CHEBI:58359"/>
    </ligand>
</feature>
<dbReference type="Proteomes" id="UP000016587">
    <property type="component" value="Chromosome"/>
</dbReference>
<feature type="binding site" evidence="11">
    <location>
        <position position="277"/>
    </location>
    <ligand>
        <name>L-glutamine</name>
        <dbReference type="ChEBI" id="CHEBI:58359"/>
    </ligand>
</feature>
<proteinExistence type="inferred from homology"/>
<reference evidence="13 14" key="1">
    <citation type="journal article" date="2013" name="J. Bacteriol.">
        <title>Roles of HynAB and Ech, the only two hydrogenases found in the model sulfate reducer Desulfovibrio gigas.</title>
        <authorList>
            <person name="Morais-Silva F.O."/>
            <person name="Santos C.I."/>
            <person name="Rodrigues R."/>
            <person name="Pereira I.A."/>
            <person name="Rodrigues-Pousada C."/>
        </authorList>
    </citation>
    <scope>NUCLEOTIDE SEQUENCE [LARGE SCALE GENOMIC DNA]</scope>
    <source>
        <strain evidence="14">ATCC 19364 / DSM 1382 / NCIMB 9332 / VKM B-1759</strain>
    </source>
</reference>
<dbReference type="GO" id="GO:0006207">
    <property type="term" value="P:'de novo' pyrimidine nucleobase biosynthetic process"/>
    <property type="evidence" value="ECO:0007669"/>
    <property type="project" value="InterPro"/>
</dbReference>
<dbReference type="OrthoDB" id="9804328at2"/>
<feature type="binding site" evidence="11">
    <location>
        <position position="318"/>
    </location>
    <ligand>
        <name>L-glutamine</name>
        <dbReference type="ChEBI" id="CHEBI:58359"/>
    </ligand>
</feature>
<organism evidence="13 14">
    <name type="scientific">Megalodesulfovibrio gigas (strain ATCC 19364 / DSM 1382 / NCIMB 9332 / VKM B-1759)</name>
    <name type="common">Desulfovibrio gigas</name>
    <dbReference type="NCBI Taxonomy" id="1121448"/>
    <lineage>
        <taxon>Bacteria</taxon>
        <taxon>Pseudomonadati</taxon>
        <taxon>Thermodesulfobacteriota</taxon>
        <taxon>Desulfovibrionia</taxon>
        <taxon>Desulfovibrionales</taxon>
        <taxon>Desulfovibrionaceae</taxon>
        <taxon>Megalodesulfovibrio</taxon>
    </lineage>
</organism>
<dbReference type="GO" id="GO:0006526">
    <property type="term" value="P:L-arginine biosynthetic process"/>
    <property type="evidence" value="ECO:0007669"/>
    <property type="project" value="UniProtKB-UniRule"/>
</dbReference>
<dbReference type="EC" id="6.3.5.5" evidence="11"/>
<dbReference type="AlphaFoldDB" id="T2G8Z7"/>
<feature type="binding site" evidence="11">
    <location>
        <position position="274"/>
    </location>
    <ligand>
        <name>L-glutamine</name>
        <dbReference type="ChEBI" id="CHEBI:58359"/>
    </ligand>
</feature>
<dbReference type="SUPFAM" id="SSF52317">
    <property type="entry name" value="Class I glutamine amidotransferase-like"/>
    <property type="match status" value="1"/>
</dbReference>
<gene>
    <name evidence="11 13" type="primary">carA</name>
    <name evidence="13" type="ORF">DGI_0743</name>
</gene>
<sequence>MRAILALEDGLVFHGTSFTGDGETSGEVIFNTGMTGYQEVLTDPSYAGQMVCMTYPLIGNYGVNPEDVESDRVYVEAFIVKECCKVPSNWRAKESLPDYLRRHNILGIEGIDTRQLTRHLRLHGAKRGIISTREADPAVLVERAKAIPVMEGQNLAAEVSASSAYRWDGAAPRAISLNKDGSYDWPGVHTAADGRGVRVVVYDFGIKWNILRLLEEQGMDLLVVPASFTAEQVRKTGAEAVFLSNGPGDPAALGPVIDELASLCQSYPVAGICLGHQLLGHALGGTTFKLKFGHHGCNHPVKDLLSGHIEISSQNHGFCVDVASLTDVEITHVNLNDNTLEGFRHTKKPIIAIQFHPEASPGPHDSRNFFHRFRSMVREALGR</sequence>
<evidence type="ECO:0000313" key="14">
    <source>
        <dbReference type="Proteomes" id="UP000016587"/>
    </source>
</evidence>
<evidence type="ECO:0000256" key="8">
    <source>
        <dbReference type="ARBA" id="ARBA00022975"/>
    </source>
</evidence>
<evidence type="ECO:0000256" key="1">
    <source>
        <dbReference type="ARBA" id="ARBA00004812"/>
    </source>
</evidence>
<comment type="pathway">
    <text evidence="1 11">Pyrimidine metabolism; UMP biosynthesis via de novo pathway; (S)-dihydroorotate from bicarbonate: step 1/3.</text>
</comment>
<keyword evidence="8 11" id="KW-0665">Pyrimidine biosynthesis</keyword>
<dbReference type="PANTHER" id="PTHR43418:SF7">
    <property type="entry name" value="CARBAMOYL-PHOSPHATE SYNTHASE SMALL CHAIN"/>
    <property type="match status" value="1"/>
</dbReference>
<evidence type="ECO:0000256" key="3">
    <source>
        <dbReference type="ARBA" id="ARBA00007800"/>
    </source>
</evidence>
<dbReference type="InterPro" id="IPR029062">
    <property type="entry name" value="Class_I_gatase-like"/>
</dbReference>
<protein>
    <recommendedName>
        <fullName evidence="11">Carbamoyl phosphate synthase small chain</fullName>
        <ecNumber evidence="11">6.3.5.5</ecNumber>
    </recommendedName>
    <alternativeName>
        <fullName evidence="11">Carbamoyl phosphate synthetase glutamine chain</fullName>
    </alternativeName>
</protein>
<comment type="catalytic activity">
    <reaction evidence="9 11">
        <text>hydrogencarbonate + L-glutamine + 2 ATP + H2O = carbamoyl phosphate + L-glutamate + 2 ADP + phosphate + 2 H(+)</text>
        <dbReference type="Rhea" id="RHEA:18633"/>
        <dbReference type="ChEBI" id="CHEBI:15377"/>
        <dbReference type="ChEBI" id="CHEBI:15378"/>
        <dbReference type="ChEBI" id="CHEBI:17544"/>
        <dbReference type="ChEBI" id="CHEBI:29985"/>
        <dbReference type="ChEBI" id="CHEBI:30616"/>
        <dbReference type="ChEBI" id="CHEBI:43474"/>
        <dbReference type="ChEBI" id="CHEBI:58228"/>
        <dbReference type="ChEBI" id="CHEBI:58359"/>
        <dbReference type="ChEBI" id="CHEBI:456216"/>
        <dbReference type="EC" id="6.3.5.5"/>
    </reaction>
</comment>
<feature type="binding site" evidence="11">
    <location>
        <position position="315"/>
    </location>
    <ligand>
        <name>L-glutamine</name>
        <dbReference type="ChEBI" id="CHEBI:58359"/>
    </ligand>
</feature>
<dbReference type="InterPro" id="IPR036480">
    <property type="entry name" value="CarbP_synth_ssu_N_sf"/>
</dbReference>
<dbReference type="Gene3D" id="3.40.50.880">
    <property type="match status" value="1"/>
</dbReference>
<dbReference type="SUPFAM" id="SSF52021">
    <property type="entry name" value="Carbamoyl phosphate synthetase, small subunit N-terminal domain"/>
    <property type="match status" value="1"/>
</dbReference>
<keyword evidence="11" id="KW-0028">Amino-acid biosynthesis</keyword>
<dbReference type="PRINTS" id="PR00099">
    <property type="entry name" value="CPSGATASE"/>
</dbReference>
<evidence type="ECO:0000256" key="10">
    <source>
        <dbReference type="ARBA" id="ARBA00049285"/>
    </source>
</evidence>
<dbReference type="InterPro" id="IPR050472">
    <property type="entry name" value="Anth_synth/Amidotransfase"/>
</dbReference>
<dbReference type="NCBIfam" id="TIGR01368">
    <property type="entry name" value="CPSaseIIsmall"/>
    <property type="match status" value="1"/>
</dbReference>
<dbReference type="PANTHER" id="PTHR43418">
    <property type="entry name" value="MULTIFUNCTIONAL TRYPTOPHAN BIOSYNTHESIS PROTEIN-RELATED"/>
    <property type="match status" value="1"/>
</dbReference>
<dbReference type="GO" id="GO:0006541">
    <property type="term" value="P:glutamine metabolic process"/>
    <property type="evidence" value="ECO:0007669"/>
    <property type="project" value="InterPro"/>
</dbReference>
<dbReference type="eggNOG" id="COG0505">
    <property type="taxonomic scope" value="Bacteria"/>
</dbReference>
<evidence type="ECO:0000256" key="6">
    <source>
        <dbReference type="ARBA" id="ARBA00022840"/>
    </source>
</evidence>
<feature type="domain" description="Carbamoyl-phosphate synthase small subunit N-terminal" evidence="12">
    <location>
        <begin position="1"/>
        <end position="131"/>
    </location>
</feature>
<evidence type="ECO:0000259" key="12">
    <source>
        <dbReference type="SMART" id="SM01097"/>
    </source>
</evidence>
<dbReference type="HOGENOM" id="CLU_035901_2_1_7"/>
<evidence type="ECO:0000256" key="4">
    <source>
        <dbReference type="ARBA" id="ARBA00022598"/>
    </source>
</evidence>
<comment type="similarity">
    <text evidence="3 11">Belongs to the CarA family.</text>
</comment>
<dbReference type="GO" id="GO:0005524">
    <property type="term" value="F:ATP binding"/>
    <property type="evidence" value="ECO:0007669"/>
    <property type="project" value="UniProtKB-UniRule"/>
</dbReference>
<dbReference type="PRINTS" id="PR00097">
    <property type="entry name" value="ANTSNTHASEII"/>
</dbReference>
<feature type="binding site" evidence="11">
    <location>
        <position position="45"/>
    </location>
    <ligand>
        <name>L-glutamine</name>
        <dbReference type="ChEBI" id="CHEBI:58359"/>
    </ligand>
</feature>
<reference evidence="14" key="2">
    <citation type="submission" date="2013-07" db="EMBL/GenBank/DDBJ databases">
        <authorList>
            <person name="Morais-Silva F.O."/>
            <person name="Rezende A.M."/>
            <person name="Pimentel C."/>
            <person name="Resende D.M."/>
            <person name="Santos C.I."/>
            <person name="Clemente C."/>
            <person name="de Oliveira L.M."/>
            <person name="da Silva S.M."/>
            <person name="Costa D.A."/>
            <person name="Varela-Raposo A."/>
            <person name="Horacio E.C.A."/>
            <person name="Matos M."/>
            <person name="Flores O."/>
            <person name="Ruiz J.C."/>
            <person name="Rodrigues-Pousada C."/>
        </authorList>
    </citation>
    <scope>NUCLEOTIDE SEQUENCE [LARGE SCALE GENOMIC DNA]</scope>
    <source>
        <strain evidence="14">ATCC 19364 / DSM 1382 / NCIMB 9332 / VKM B-1759</strain>
    </source>
</reference>
<dbReference type="GO" id="GO:0004088">
    <property type="term" value="F:carbamoyl-phosphate synthase (glutamine-hydrolyzing) activity"/>
    <property type="evidence" value="ECO:0007669"/>
    <property type="project" value="UniProtKB-UniRule"/>
</dbReference>
<dbReference type="EMBL" id="CP006585">
    <property type="protein sequence ID" value="AGW12644.1"/>
    <property type="molecule type" value="Genomic_DNA"/>
</dbReference>
<dbReference type="InterPro" id="IPR035686">
    <property type="entry name" value="CPSase_GATase1"/>
</dbReference>
<dbReference type="GO" id="GO:0044205">
    <property type="term" value="P:'de novo' UMP biosynthetic process"/>
    <property type="evidence" value="ECO:0007669"/>
    <property type="project" value="UniProtKB-UniRule"/>
</dbReference>
<evidence type="ECO:0000256" key="7">
    <source>
        <dbReference type="ARBA" id="ARBA00022962"/>
    </source>
</evidence>
<feature type="binding site" evidence="11">
    <location>
        <position position="246"/>
    </location>
    <ligand>
        <name>L-glutamine</name>
        <dbReference type="ChEBI" id="CHEBI:58359"/>
    </ligand>
</feature>
<feature type="region of interest" description="CPSase" evidence="11">
    <location>
        <begin position="1"/>
        <end position="197"/>
    </location>
</feature>
<keyword evidence="14" id="KW-1185">Reference proteome</keyword>
<feature type="binding site" evidence="11">
    <location>
        <position position="248"/>
    </location>
    <ligand>
        <name>L-glutamine</name>
        <dbReference type="ChEBI" id="CHEBI:58359"/>
    </ligand>
</feature>
<dbReference type="PATRIC" id="fig|1121448.10.peg.748"/>
<evidence type="ECO:0000256" key="2">
    <source>
        <dbReference type="ARBA" id="ARBA00005077"/>
    </source>
</evidence>
<dbReference type="GO" id="GO:0004359">
    <property type="term" value="F:glutaminase activity"/>
    <property type="evidence" value="ECO:0007669"/>
    <property type="project" value="RHEA"/>
</dbReference>
<dbReference type="RefSeq" id="WP_021759328.1">
    <property type="nucleotide sequence ID" value="NC_022444.1"/>
</dbReference>
<evidence type="ECO:0000313" key="13">
    <source>
        <dbReference type="EMBL" id="AGW12644.1"/>
    </source>
</evidence>
<dbReference type="NCBIfam" id="NF009475">
    <property type="entry name" value="PRK12838.1"/>
    <property type="match status" value="1"/>
</dbReference>
<dbReference type="SMART" id="SM01097">
    <property type="entry name" value="CPSase_sm_chain"/>
    <property type="match status" value="1"/>
</dbReference>
<comment type="subunit">
    <text evidence="11">Composed of two chains; the small (or glutamine) chain promotes the hydrolysis of glutamine to ammonia, which is used by the large (or ammonia) chain to synthesize carbamoyl phosphate. Tetramer of heterodimers (alpha,beta)4.</text>
</comment>